<dbReference type="SFLD" id="SFLDG01144">
    <property type="entry name" value="C2.B.4:_PGP_Like"/>
    <property type="match status" value="1"/>
</dbReference>
<dbReference type="PANTHER" id="PTHR10000:SF8">
    <property type="entry name" value="HAD SUPERFAMILY HYDROLASE-LIKE, TYPE 3"/>
    <property type="match status" value="1"/>
</dbReference>
<gene>
    <name evidence="1" type="primary">yidA</name>
    <name evidence="1" type="ORF">ACFSR0_08680</name>
</gene>
<dbReference type="PROSITE" id="PS01228">
    <property type="entry name" value="COF_1"/>
    <property type="match status" value="1"/>
</dbReference>
<keyword evidence="2" id="KW-1185">Reference proteome</keyword>
<dbReference type="EC" id="3.1.3.23" evidence="1"/>
<evidence type="ECO:0000313" key="2">
    <source>
        <dbReference type="Proteomes" id="UP001597427"/>
    </source>
</evidence>
<sequence>MTIKLIAIDIDGTLLTSHHQVTNEVKEALHLAQKQGVKIVLCTGRPYLGVKKIVQELGLTKEEDYVITYNGSLVLNCKTQEKISLFGLTHDDYLDVDMMARKLGSSLLTETEEAIYTSNRDISPYTIHEAYLTTMPLKYRTPEEITSDLDIVKMMMVDDPEKLKVIEEKLPESFRERFTIVKSAPFFLEILNKEVSKGSALKKLAQHLGLTAEEVMAIGDNENDIPMLQYAGLGVAMGNAKEEIKKHAQKVTKTNDENGVAFALHSYVIRT</sequence>
<dbReference type="SFLD" id="SFLDS00003">
    <property type="entry name" value="Haloacid_Dehalogenase"/>
    <property type="match status" value="1"/>
</dbReference>
<protein>
    <submittedName>
        <fullName evidence="1">Sugar-phosphatase</fullName>
        <ecNumber evidence="1">3.1.3.23</ecNumber>
    </submittedName>
</protein>
<dbReference type="CDD" id="cd07516">
    <property type="entry name" value="HAD_Pase"/>
    <property type="match status" value="1"/>
</dbReference>
<comment type="caution">
    <text evidence="1">The sequence shown here is derived from an EMBL/GenBank/DDBJ whole genome shotgun (WGS) entry which is preliminary data.</text>
</comment>
<dbReference type="NCBIfam" id="NF007806">
    <property type="entry name" value="PRK10513.1"/>
    <property type="match status" value="1"/>
</dbReference>
<proteinExistence type="predicted"/>
<evidence type="ECO:0000313" key="1">
    <source>
        <dbReference type="EMBL" id="MFD2729497.1"/>
    </source>
</evidence>
<name>A0ABW5TKN6_9ENTE</name>
<dbReference type="InterPro" id="IPR036412">
    <property type="entry name" value="HAD-like_sf"/>
</dbReference>
<organism evidence="1 2">
    <name type="scientific">Enterococcus camelliae</name>
    <dbReference type="NCBI Taxonomy" id="453959"/>
    <lineage>
        <taxon>Bacteria</taxon>
        <taxon>Bacillati</taxon>
        <taxon>Bacillota</taxon>
        <taxon>Bacilli</taxon>
        <taxon>Lactobacillales</taxon>
        <taxon>Enterococcaceae</taxon>
        <taxon>Enterococcus</taxon>
    </lineage>
</organism>
<dbReference type="SFLD" id="SFLDG01140">
    <property type="entry name" value="C2.B:_Phosphomannomutase_and_P"/>
    <property type="match status" value="1"/>
</dbReference>
<dbReference type="SUPFAM" id="SSF56784">
    <property type="entry name" value="HAD-like"/>
    <property type="match status" value="1"/>
</dbReference>
<dbReference type="EMBL" id="JBHUMO010000052">
    <property type="protein sequence ID" value="MFD2729497.1"/>
    <property type="molecule type" value="Genomic_DNA"/>
</dbReference>
<dbReference type="Gene3D" id="3.40.50.1000">
    <property type="entry name" value="HAD superfamily/HAD-like"/>
    <property type="match status" value="1"/>
</dbReference>
<dbReference type="InterPro" id="IPR000150">
    <property type="entry name" value="Cof"/>
</dbReference>
<dbReference type="GO" id="GO:0050308">
    <property type="term" value="F:sugar-phosphatase activity"/>
    <property type="evidence" value="ECO:0007669"/>
    <property type="project" value="UniProtKB-EC"/>
</dbReference>
<dbReference type="PANTHER" id="PTHR10000">
    <property type="entry name" value="PHOSPHOSERINE PHOSPHATASE"/>
    <property type="match status" value="1"/>
</dbReference>
<dbReference type="RefSeq" id="WP_379981911.1">
    <property type="nucleotide sequence ID" value="NZ_JBHUMO010000052.1"/>
</dbReference>
<dbReference type="NCBIfam" id="TIGR00099">
    <property type="entry name" value="Cof-subfamily"/>
    <property type="match status" value="1"/>
</dbReference>
<dbReference type="NCBIfam" id="TIGR01484">
    <property type="entry name" value="HAD-SF-IIB"/>
    <property type="match status" value="1"/>
</dbReference>
<dbReference type="InterPro" id="IPR006379">
    <property type="entry name" value="HAD-SF_hydro_IIB"/>
</dbReference>
<accession>A0ABW5TKN6</accession>
<dbReference type="Proteomes" id="UP001597427">
    <property type="component" value="Unassembled WGS sequence"/>
</dbReference>
<dbReference type="InterPro" id="IPR023214">
    <property type="entry name" value="HAD_sf"/>
</dbReference>
<dbReference type="Gene3D" id="3.30.1240.10">
    <property type="match status" value="1"/>
</dbReference>
<keyword evidence="1" id="KW-0378">Hydrolase</keyword>
<dbReference type="PROSITE" id="PS01229">
    <property type="entry name" value="COF_2"/>
    <property type="match status" value="1"/>
</dbReference>
<dbReference type="Pfam" id="PF08282">
    <property type="entry name" value="Hydrolase_3"/>
    <property type="match status" value="1"/>
</dbReference>
<reference evidence="2" key="1">
    <citation type="journal article" date="2019" name="Int. J. Syst. Evol. Microbiol.">
        <title>The Global Catalogue of Microorganisms (GCM) 10K type strain sequencing project: providing services to taxonomists for standard genome sequencing and annotation.</title>
        <authorList>
            <consortium name="The Broad Institute Genomics Platform"/>
            <consortium name="The Broad Institute Genome Sequencing Center for Infectious Disease"/>
            <person name="Wu L."/>
            <person name="Ma J."/>
        </authorList>
    </citation>
    <scope>NUCLEOTIDE SEQUENCE [LARGE SCALE GENOMIC DNA]</scope>
    <source>
        <strain evidence="2">TISTR 932</strain>
    </source>
</reference>